<evidence type="ECO:0000313" key="3">
    <source>
        <dbReference type="Proteomes" id="UP000823937"/>
    </source>
</evidence>
<gene>
    <name evidence="2" type="ORF">H9895_00090</name>
</gene>
<dbReference type="PANTHER" id="PTHR39203">
    <property type="entry name" value="CYTOPLASMIC PROTEIN-RELATED"/>
    <property type="match status" value="1"/>
</dbReference>
<dbReference type="InterPro" id="IPR007374">
    <property type="entry name" value="ASCH_domain"/>
</dbReference>
<proteinExistence type="predicted"/>
<dbReference type="AlphaFoldDB" id="A0A9D1PKE6"/>
<dbReference type="CDD" id="cd06553">
    <property type="entry name" value="ASCH_Ef3133_like"/>
    <property type="match status" value="1"/>
</dbReference>
<comment type="caution">
    <text evidence="2">The sequence shown here is derived from an EMBL/GenBank/DDBJ whole genome shotgun (WGS) entry which is preliminary data.</text>
</comment>
<reference evidence="2" key="1">
    <citation type="journal article" date="2021" name="PeerJ">
        <title>Extensive microbial diversity within the chicken gut microbiome revealed by metagenomics and culture.</title>
        <authorList>
            <person name="Gilroy R."/>
            <person name="Ravi A."/>
            <person name="Getino M."/>
            <person name="Pursley I."/>
            <person name="Horton D.L."/>
            <person name="Alikhan N.F."/>
            <person name="Baker D."/>
            <person name="Gharbi K."/>
            <person name="Hall N."/>
            <person name="Watson M."/>
            <person name="Adriaenssens E.M."/>
            <person name="Foster-Nyarko E."/>
            <person name="Jarju S."/>
            <person name="Secka A."/>
            <person name="Antonio M."/>
            <person name="Oren A."/>
            <person name="Chaudhuri R.R."/>
            <person name="La Ragione R."/>
            <person name="Hildebrand F."/>
            <person name="Pallen M.J."/>
        </authorList>
    </citation>
    <scope>NUCLEOTIDE SEQUENCE</scope>
    <source>
        <strain evidence="2">CHK169-2315</strain>
    </source>
</reference>
<reference evidence="2" key="2">
    <citation type="submission" date="2021-04" db="EMBL/GenBank/DDBJ databases">
        <authorList>
            <person name="Gilroy R."/>
        </authorList>
    </citation>
    <scope>NUCLEOTIDE SEQUENCE</scope>
    <source>
        <strain evidence="2">CHK169-2315</strain>
    </source>
</reference>
<dbReference type="SUPFAM" id="SSF88697">
    <property type="entry name" value="PUA domain-like"/>
    <property type="match status" value="1"/>
</dbReference>
<evidence type="ECO:0000259" key="1">
    <source>
        <dbReference type="SMART" id="SM01022"/>
    </source>
</evidence>
<evidence type="ECO:0000313" key="2">
    <source>
        <dbReference type="EMBL" id="HIV73461.1"/>
    </source>
</evidence>
<dbReference type="Gene3D" id="3.10.400.10">
    <property type="entry name" value="Sulfate adenylyltransferase"/>
    <property type="match status" value="1"/>
</dbReference>
<name>A0A9D1PKE6_9BACI</name>
<dbReference type="EMBL" id="DXHX01000003">
    <property type="protein sequence ID" value="HIV73461.1"/>
    <property type="molecule type" value="Genomic_DNA"/>
</dbReference>
<dbReference type="Proteomes" id="UP000823937">
    <property type="component" value="Unassembled WGS sequence"/>
</dbReference>
<accession>A0A9D1PKE6</accession>
<dbReference type="InterPro" id="IPR009326">
    <property type="entry name" value="DUF984"/>
</dbReference>
<dbReference type="Pfam" id="PF04266">
    <property type="entry name" value="ASCH"/>
    <property type="match status" value="1"/>
</dbReference>
<feature type="domain" description="ASCH" evidence="1">
    <location>
        <begin position="27"/>
        <end position="147"/>
    </location>
</feature>
<organism evidence="2 3">
    <name type="scientific">Candidatus Pseudogracilibacillus intestinigallinarum</name>
    <dbReference type="NCBI Taxonomy" id="2838742"/>
    <lineage>
        <taxon>Bacteria</taxon>
        <taxon>Bacillati</taxon>
        <taxon>Bacillota</taxon>
        <taxon>Bacilli</taxon>
        <taxon>Bacillales</taxon>
        <taxon>Bacillaceae</taxon>
        <taxon>Pseudogracilibacillus</taxon>
    </lineage>
</organism>
<dbReference type="PIRSF" id="PIRSF021320">
    <property type="entry name" value="DUF984"/>
    <property type="match status" value="1"/>
</dbReference>
<dbReference type="PANTHER" id="PTHR39203:SF1">
    <property type="entry name" value="CYTOPLASMIC PROTEIN"/>
    <property type="match status" value="1"/>
</dbReference>
<sequence>MNEKAKNYWLDYWNEKGEVAPTNVTAWQFGVDADYLAKLVVDGIKTATCSGHIFYELEKEPLPKVGDYSIILNGVNEPEAIIRLTEVTVTPMNQVTEQFAYDEGEGDRSYAYWWKEHEAFFTKDLKAYGLPFQEDMLVVCERFELIAK</sequence>
<protein>
    <submittedName>
        <fullName evidence="2">ASCH domain-containing protein</fullName>
    </submittedName>
</protein>
<dbReference type="SMART" id="SM01022">
    <property type="entry name" value="ASCH"/>
    <property type="match status" value="1"/>
</dbReference>
<dbReference type="InterPro" id="IPR015947">
    <property type="entry name" value="PUA-like_sf"/>
</dbReference>